<accession>A0A915DX79</accession>
<feature type="region of interest" description="Disordered" evidence="2">
    <location>
        <begin position="346"/>
        <end position="369"/>
    </location>
</feature>
<feature type="domain" description="WW" evidence="3">
    <location>
        <begin position="181"/>
        <end position="214"/>
    </location>
</feature>
<dbReference type="GO" id="GO:0020037">
    <property type="term" value="F:heme binding"/>
    <property type="evidence" value="ECO:0007669"/>
    <property type="project" value="InterPro"/>
</dbReference>
<dbReference type="WBParaSite" id="jg23693.1">
    <property type="protein sequence ID" value="jg23693.1"/>
    <property type="gene ID" value="jg23693"/>
</dbReference>
<feature type="compositionally biased region" description="Polar residues" evidence="2">
    <location>
        <begin position="261"/>
        <end position="273"/>
    </location>
</feature>
<dbReference type="GO" id="GO:0003725">
    <property type="term" value="F:double-stranded RNA binding"/>
    <property type="evidence" value="ECO:0007669"/>
    <property type="project" value="TreeGrafter"/>
</dbReference>
<dbReference type="GO" id="GO:0070877">
    <property type="term" value="C:microprocessor complex"/>
    <property type="evidence" value="ECO:0007669"/>
    <property type="project" value="InterPro"/>
</dbReference>
<dbReference type="Gene3D" id="2.20.70.10">
    <property type="match status" value="1"/>
</dbReference>
<feature type="compositionally biased region" description="Basic and acidic residues" evidence="2">
    <location>
        <begin position="346"/>
        <end position="360"/>
    </location>
</feature>
<dbReference type="CDD" id="cd19868">
    <property type="entry name" value="DSRM_DGCR8_rpt2"/>
    <property type="match status" value="1"/>
</dbReference>
<keyword evidence="5" id="KW-1185">Reference proteome</keyword>
<dbReference type="InterPro" id="IPR014720">
    <property type="entry name" value="dsRBD_dom"/>
</dbReference>
<dbReference type="PANTHER" id="PTHR13482">
    <property type="entry name" value="MICRORNA PROCESSOR COMPLEX SUBUNIT DGCR8"/>
    <property type="match status" value="1"/>
</dbReference>
<evidence type="ECO:0000256" key="2">
    <source>
        <dbReference type="SAM" id="MobiDB-lite"/>
    </source>
</evidence>
<dbReference type="GO" id="GO:0042802">
    <property type="term" value="F:identical protein binding"/>
    <property type="evidence" value="ECO:0007669"/>
    <property type="project" value="InterPro"/>
</dbReference>
<feature type="region of interest" description="Disordered" evidence="2">
    <location>
        <begin position="243"/>
        <end position="285"/>
    </location>
</feature>
<feature type="domain" description="DRBM" evidence="4">
    <location>
        <begin position="501"/>
        <end position="530"/>
    </location>
</feature>
<organism evidence="5 6">
    <name type="scientific">Ditylenchus dipsaci</name>
    <dbReference type="NCBI Taxonomy" id="166011"/>
    <lineage>
        <taxon>Eukaryota</taxon>
        <taxon>Metazoa</taxon>
        <taxon>Ecdysozoa</taxon>
        <taxon>Nematoda</taxon>
        <taxon>Chromadorea</taxon>
        <taxon>Rhabditida</taxon>
        <taxon>Tylenchina</taxon>
        <taxon>Tylenchomorpha</taxon>
        <taxon>Sphaerularioidea</taxon>
        <taxon>Anguinidae</taxon>
        <taxon>Anguininae</taxon>
        <taxon>Ditylenchus</taxon>
    </lineage>
</organism>
<feature type="region of interest" description="Disordered" evidence="2">
    <location>
        <begin position="28"/>
        <end position="57"/>
    </location>
</feature>
<dbReference type="Proteomes" id="UP000887574">
    <property type="component" value="Unplaced"/>
</dbReference>
<evidence type="ECO:0000313" key="5">
    <source>
        <dbReference type="Proteomes" id="UP000887574"/>
    </source>
</evidence>
<keyword evidence="1" id="KW-0694">RNA-binding</keyword>
<feature type="compositionally biased region" description="Polar residues" evidence="2">
    <location>
        <begin position="44"/>
        <end position="55"/>
    </location>
</feature>
<protein>
    <submittedName>
        <fullName evidence="6">Microprocessor complex subunit DGCR8</fullName>
    </submittedName>
</protein>
<sequence>MSENCPPTSEPNEDADEIEKLLEMRRTLLAELGSDESDDEKDQINTSNNATSIAQSDELLKVFDVVNDSAMNSLSDGYELVDEFHQNEETAQSIENIEKEEGPISTQDPALDEDKGQEAENIDGFSSFSSSDEDEEIDESKNAEEIDELLEKAVEGQDNIRKNVRKRLKRVLEYRGTDHFDVLPDGWVEVTHSSGLPVYLHRPSRSCTFARPYFLGPCSVRRHRVPESAIPCYYQKKLLAEADKQSNPENNAGASEEAPTEQPQTSGETQLLVGQQPEEEKCPRRSEILDKLKAPVIKVRSAKDILDSQLTDDALYEYAKNSFRFRNICVYRFNKWSDARTFYKDKKRNASEQRAARSDTSRPGLPGNVQLITVPSFDQKSKPQQRGFYLNPNGKTSISILHEFVQKVLKCTVKYTETETRSCSTPYHCIARLKMSSTAGNNHLQQNEALTSASIRQKLMYLKKQYQPPLPNSSQIDGEQEGQCSEQPSTSDITAKAEDDEYITISEGYGNSKKLAKLTAAKKAVESLIPGRIEFDADGMAVGQGTSGSTSTPTSTNTSNLEIFDHIKIGDTRVPELCTRGNQPAPYIILQECLKRSATFGDTTLTLENRKLRHQQHEFTIKVGKHAVTVRCTNKQEGKQKASQKMIANITLTLYCQLQETTWGGILRLYGYEAQQKHKEARKSKESIIKLQGEVRNQNERNGHSSLEANPVILEKLRSEMLKLSEKLVQKTIIEPPTCPDEPLKDPEDGCINANLSDVQPDKYRPANLGYTQPPILLEEQLREMSAKLAELNPQKLGVPVPCLEL</sequence>
<dbReference type="GO" id="GO:0031053">
    <property type="term" value="P:primary miRNA processing"/>
    <property type="evidence" value="ECO:0007669"/>
    <property type="project" value="InterPro"/>
</dbReference>
<dbReference type="InterPro" id="IPR001202">
    <property type="entry name" value="WW_dom"/>
</dbReference>
<proteinExistence type="predicted"/>
<reference evidence="6" key="1">
    <citation type="submission" date="2022-11" db="UniProtKB">
        <authorList>
            <consortium name="WormBaseParasite"/>
        </authorList>
    </citation>
    <scope>IDENTIFICATION</scope>
</reference>
<dbReference type="Gene3D" id="3.30.160.20">
    <property type="match status" value="2"/>
</dbReference>
<dbReference type="PROSITE" id="PS50020">
    <property type="entry name" value="WW_DOMAIN_2"/>
    <property type="match status" value="1"/>
</dbReference>
<evidence type="ECO:0000259" key="4">
    <source>
        <dbReference type="PROSITE" id="PS50137"/>
    </source>
</evidence>
<dbReference type="FunFam" id="3.30.160.20:FF:000021">
    <property type="entry name" value="Microprocessor complex subunit DGCR8"/>
    <property type="match status" value="1"/>
</dbReference>
<evidence type="ECO:0000313" key="6">
    <source>
        <dbReference type="WBParaSite" id="jg23693.1"/>
    </source>
</evidence>
<evidence type="ECO:0000256" key="1">
    <source>
        <dbReference type="PROSITE-ProRule" id="PRU00266"/>
    </source>
</evidence>
<dbReference type="GO" id="GO:0070878">
    <property type="term" value="F:primary miRNA binding"/>
    <property type="evidence" value="ECO:0007669"/>
    <property type="project" value="TreeGrafter"/>
</dbReference>
<name>A0A915DX79_9BILA</name>
<dbReference type="AlphaFoldDB" id="A0A915DX79"/>
<evidence type="ECO:0000259" key="3">
    <source>
        <dbReference type="PROSITE" id="PS50020"/>
    </source>
</evidence>
<dbReference type="PANTHER" id="PTHR13482:SF3">
    <property type="entry name" value="MICROPROCESSOR COMPLEX SUBUNIT DGCR8"/>
    <property type="match status" value="1"/>
</dbReference>
<dbReference type="SMART" id="SM00456">
    <property type="entry name" value="WW"/>
    <property type="match status" value="1"/>
</dbReference>
<feature type="compositionally biased region" description="Polar residues" evidence="2">
    <location>
        <begin position="472"/>
        <end position="493"/>
    </location>
</feature>
<feature type="region of interest" description="Disordered" evidence="2">
    <location>
        <begin position="467"/>
        <end position="498"/>
    </location>
</feature>
<dbReference type="InterPro" id="IPR040375">
    <property type="entry name" value="DGCR8"/>
</dbReference>
<dbReference type="Gene3D" id="3.30.160.590">
    <property type="match status" value="1"/>
</dbReference>
<dbReference type="SUPFAM" id="SSF54768">
    <property type="entry name" value="dsRNA-binding domain-like"/>
    <property type="match status" value="1"/>
</dbReference>
<dbReference type="PROSITE" id="PS50137">
    <property type="entry name" value="DS_RBD"/>
    <property type="match status" value="1"/>
</dbReference>
<feature type="region of interest" description="Disordered" evidence="2">
    <location>
        <begin position="85"/>
        <end position="136"/>
    </location>
</feature>